<comment type="caution">
    <text evidence="3">The sequence shown here is derived from an EMBL/GenBank/DDBJ whole genome shotgun (WGS) entry which is preliminary data.</text>
</comment>
<evidence type="ECO:0000313" key="3">
    <source>
        <dbReference type="EMBL" id="MCD2424641.1"/>
    </source>
</evidence>
<reference evidence="3 4" key="1">
    <citation type="submission" date="2021-11" db="EMBL/GenBank/DDBJ databases">
        <title>Genomic of Niabella pedocola.</title>
        <authorList>
            <person name="Wu T."/>
        </authorList>
    </citation>
    <scope>NUCLEOTIDE SEQUENCE [LARGE SCALE GENOMIC DNA]</scope>
    <source>
        <strain evidence="3 4">JCM 31011</strain>
    </source>
</reference>
<dbReference type="InterPro" id="IPR014710">
    <property type="entry name" value="RmlC-like_jellyroll"/>
</dbReference>
<accession>A0ABS8PXJ2</accession>
<dbReference type="Pfam" id="PF07883">
    <property type="entry name" value="Cupin_2"/>
    <property type="match status" value="1"/>
</dbReference>
<evidence type="ECO:0000259" key="2">
    <source>
        <dbReference type="Pfam" id="PF07883"/>
    </source>
</evidence>
<evidence type="ECO:0000313" key="4">
    <source>
        <dbReference type="Proteomes" id="UP001199816"/>
    </source>
</evidence>
<dbReference type="InterPro" id="IPR013096">
    <property type="entry name" value="Cupin_2"/>
</dbReference>
<organism evidence="3 4">
    <name type="scientific">Niabella pedocola</name>
    <dbReference type="NCBI Taxonomy" id="1752077"/>
    <lineage>
        <taxon>Bacteria</taxon>
        <taxon>Pseudomonadati</taxon>
        <taxon>Bacteroidota</taxon>
        <taxon>Chitinophagia</taxon>
        <taxon>Chitinophagales</taxon>
        <taxon>Chitinophagaceae</taxon>
        <taxon>Niabella</taxon>
    </lineage>
</organism>
<dbReference type="InterPro" id="IPR025363">
    <property type="entry name" value="DUF4267"/>
</dbReference>
<sequence length="301" mass="33090">MTTKIAWAVCLFTGLGLLFIGARFLLDPLVALRDYGIRVNTGGDFSLHTIKGIRDLFSGLLIVLLVCTGQRRALGISLLAATVVPLGDLLIVWNKSGDYRLLIPHLIAVLICVIIGPLLLIRKKEKPAIARTPALLIRSAADYAETVTEATIYPGDKTPWHYHTLFAETFEVIEGGLQVGKSGHYHQLKKGDRITIATCERHSFYNNTGRVCRVRTVLQPGNLRFEQAGQILTGLANDGFANKRGIPKRLTDLALFLYLSDSRLVGPATLAAPLFAVLVRMAVKRGRLKNLIHRYCVPVSA</sequence>
<keyword evidence="4" id="KW-1185">Reference proteome</keyword>
<dbReference type="SUPFAM" id="SSF51182">
    <property type="entry name" value="RmlC-like cupins"/>
    <property type="match status" value="1"/>
</dbReference>
<feature type="transmembrane region" description="Helical" evidence="1">
    <location>
        <begin position="73"/>
        <end position="93"/>
    </location>
</feature>
<dbReference type="EMBL" id="JAJNEC010000005">
    <property type="protein sequence ID" value="MCD2424641.1"/>
    <property type="molecule type" value="Genomic_DNA"/>
</dbReference>
<feature type="transmembrane region" description="Helical" evidence="1">
    <location>
        <begin position="5"/>
        <end position="25"/>
    </location>
</feature>
<protein>
    <submittedName>
        <fullName evidence="3">DUF4267 domain-containing protein</fullName>
    </submittedName>
</protein>
<name>A0ABS8PXJ2_9BACT</name>
<feature type="transmembrane region" description="Helical" evidence="1">
    <location>
        <begin position="45"/>
        <end position="66"/>
    </location>
</feature>
<evidence type="ECO:0000256" key="1">
    <source>
        <dbReference type="SAM" id="Phobius"/>
    </source>
</evidence>
<dbReference type="Pfam" id="PF14087">
    <property type="entry name" value="DUF4267"/>
    <property type="match status" value="1"/>
</dbReference>
<dbReference type="InterPro" id="IPR011051">
    <property type="entry name" value="RmlC_Cupin_sf"/>
</dbReference>
<feature type="transmembrane region" description="Helical" evidence="1">
    <location>
        <begin position="99"/>
        <end position="121"/>
    </location>
</feature>
<dbReference type="Proteomes" id="UP001199816">
    <property type="component" value="Unassembled WGS sequence"/>
</dbReference>
<keyword evidence="1" id="KW-1133">Transmembrane helix</keyword>
<keyword evidence="1" id="KW-0472">Membrane</keyword>
<feature type="domain" description="Cupin type-2" evidence="2">
    <location>
        <begin position="150"/>
        <end position="214"/>
    </location>
</feature>
<keyword evidence="1" id="KW-0812">Transmembrane</keyword>
<gene>
    <name evidence="3" type="ORF">LQ567_17805</name>
</gene>
<dbReference type="CDD" id="cd02208">
    <property type="entry name" value="cupin_RmlC-like"/>
    <property type="match status" value="1"/>
</dbReference>
<dbReference type="Gene3D" id="2.60.120.10">
    <property type="entry name" value="Jelly Rolls"/>
    <property type="match status" value="1"/>
</dbReference>
<proteinExistence type="predicted"/>
<dbReference type="RefSeq" id="WP_231006852.1">
    <property type="nucleotide sequence ID" value="NZ_JAJNEC010000005.1"/>
</dbReference>